<organism evidence="1 2">
    <name type="scientific">Gigaspora margarita</name>
    <dbReference type="NCBI Taxonomy" id="4874"/>
    <lineage>
        <taxon>Eukaryota</taxon>
        <taxon>Fungi</taxon>
        <taxon>Fungi incertae sedis</taxon>
        <taxon>Mucoromycota</taxon>
        <taxon>Glomeromycotina</taxon>
        <taxon>Glomeromycetes</taxon>
        <taxon>Diversisporales</taxon>
        <taxon>Gigasporaceae</taxon>
        <taxon>Gigaspora</taxon>
    </lineage>
</organism>
<proteinExistence type="predicted"/>
<evidence type="ECO:0000313" key="1">
    <source>
        <dbReference type="EMBL" id="KAF0441397.1"/>
    </source>
</evidence>
<sequence length="90" mass="10341">MNTVIGNKVVKVRSHVQRTSYKASEKLAIIQEAKKIGILAASRRFNINQSMISRWKNNEKNILKLNQVTEVLVLEEFNFTQLPKKSLLDS</sequence>
<accession>A0A8H4A682</accession>
<protein>
    <submittedName>
        <fullName evidence="1">Zinc finger mym-type protein 4-like isoform x1</fullName>
    </submittedName>
</protein>
<dbReference type="OrthoDB" id="2162928at2759"/>
<dbReference type="AlphaFoldDB" id="A0A8H4A682"/>
<keyword evidence="2" id="KW-1185">Reference proteome</keyword>
<reference evidence="1 2" key="1">
    <citation type="journal article" date="2019" name="Environ. Microbiol.">
        <title>At the nexus of three kingdoms: the genome of the mycorrhizal fungus Gigaspora margarita provides insights into plant, endobacterial and fungal interactions.</title>
        <authorList>
            <person name="Venice F."/>
            <person name="Ghignone S."/>
            <person name="Salvioli di Fossalunga A."/>
            <person name="Amselem J."/>
            <person name="Novero M."/>
            <person name="Xianan X."/>
            <person name="Sedzielewska Toro K."/>
            <person name="Morin E."/>
            <person name="Lipzen A."/>
            <person name="Grigoriev I.V."/>
            <person name="Henrissat B."/>
            <person name="Martin F.M."/>
            <person name="Bonfante P."/>
        </authorList>
    </citation>
    <scope>NUCLEOTIDE SEQUENCE [LARGE SCALE GENOMIC DNA]</scope>
    <source>
        <strain evidence="1 2">BEG34</strain>
    </source>
</reference>
<dbReference type="Proteomes" id="UP000439903">
    <property type="component" value="Unassembled WGS sequence"/>
</dbReference>
<evidence type="ECO:0000313" key="2">
    <source>
        <dbReference type="Proteomes" id="UP000439903"/>
    </source>
</evidence>
<name>A0A8H4A682_GIGMA</name>
<gene>
    <name evidence="1" type="ORF">F8M41_003831</name>
</gene>
<dbReference type="EMBL" id="WTPW01001342">
    <property type="protein sequence ID" value="KAF0441397.1"/>
    <property type="molecule type" value="Genomic_DNA"/>
</dbReference>
<comment type="caution">
    <text evidence="1">The sequence shown here is derived from an EMBL/GenBank/DDBJ whole genome shotgun (WGS) entry which is preliminary data.</text>
</comment>